<dbReference type="Gene3D" id="1.20.1720.10">
    <property type="entry name" value="Multidrug resistance protein D"/>
    <property type="match status" value="1"/>
</dbReference>
<dbReference type="STRING" id="767769.A0A1L9U7Z2"/>
<name>A0A1L9U7Z2_ASPBC</name>
<protein>
    <recommendedName>
        <fullName evidence="6">Major facilitator superfamily (MFS) profile domain-containing protein</fullName>
    </recommendedName>
</protein>
<feature type="transmembrane region" description="Helical" evidence="5">
    <location>
        <begin position="281"/>
        <end position="300"/>
    </location>
</feature>
<evidence type="ECO:0000256" key="2">
    <source>
        <dbReference type="ARBA" id="ARBA00022692"/>
    </source>
</evidence>
<feature type="transmembrane region" description="Helical" evidence="5">
    <location>
        <begin position="306"/>
        <end position="327"/>
    </location>
</feature>
<evidence type="ECO:0000313" key="7">
    <source>
        <dbReference type="EMBL" id="OJJ67810.1"/>
    </source>
</evidence>
<dbReference type="PANTHER" id="PTHR23502:SF2">
    <property type="entry name" value="TRANSPORTER, PUTATIVE (AFU_ORTHOLOGUE AFUA_2G08910)-RELATED"/>
    <property type="match status" value="1"/>
</dbReference>
<evidence type="ECO:0000256" key="5">
    <source>
        <dbReference type="SAM" id="Phobius"/>
    </source>
</evidence>
<organism evidence="7 8">
    <name type="scientific">Aspergillus brasiliensis (strain CBS 101740 / IMI 381727 / IBT 21946)</name>
    <dbReference type="NCBI Taxonomy" id="767769"/>
    <lineage>
        <taxon>Eukaryota</taxon>
        <taxon>Fungi</taxon>
        <taxon>Dikarya</taxon>
        <taxon>Ascomycota</taxon>
        <taxon>Pezizomycotina</taxon>
        <taxon>Eurotiomycetes</taxon>
        <taxon>Eurotiomycetidae</taxon>
        <taxon>Eurotiales</taxon>
        <taxon>Aspergillaceae</taxon>
        <taxon>Aspergillus</taxon>
        <taxon>Aspergillus subgen. Circumdati</taxon>
    </lineage>
</organism>
<feature type="transmembrane region" description="Helical" evidence="5">
    <location>
        <begin position="123"/>
        <end position="142"/>
    </location>
</feature>
<reference evidence="8" key="1">
    <citation type="journal article" date="2017" name="Genome Biol.">
        <title>Comparative genomics reveals high biological diversity and specific adaptations in the industrially and medically important fungal genus Aspergillus.</title>
        <authorList>
            <person name="de Vries R.P."/>
            <person name="Riley R."/>
            <person name="Wiebenga A."/>
            <person name="Aguilar-Osorio G."/>
            <person name="Amillis S."/>
            <person name="Uchima C.A."/>
            <person name="Anderluh G."/>
            <person name="Asadollahi M."/>
            <person name="Askin M."/>
            <person name="Barry K."/>
            <person name="Battaglia E."/>
            <person name="Bayram O."/>
            <person name="Benocci T."/>
            <person name="Braus-Stromeyer S.A."/>
            <person name="Caldana C."/>
            <person name="Canovas D."/>
            <person name="Cerqueira G.C."/>
            <person name="Chen F."/>
            <person name="Chen W."/>
            <person name="Choi C."/>
            <person name="Clum A."/>
            <person name="Dos Santos R.A."/>
            <person name="Damasio A.R."/>
            <person name="Diallinas G."/>
            <person name="Emri T."/>
            <person name="Fekete E."/>
            <person name="Flipphi M."/>
            <person name="Freyberg S."/>
            <person name="Gallo A."/>
            <person name="Gournas C."/>
            <person name="Habgood R."/>
            <person name="Hainaut M."/>
            <person name="Harispe M.L."/>
            <person name="Henrissat B."/>
            <person name="Hilden K.S."/>
            <person name="Hope R."/>
            <person name="Hossain A."/>
            <person name="Karabika E."/>
            <person name="Karaffa L."/>
            <person name="Karanyi Z."/>
            <person name="Krasevec N."/>
            <person name="Kuo A."/>
            <person name="Kusch H."/>
            <person name="LaButti K."/>
            <person name="Lagendijk E.L."/>
            <person name="Lapidus A."/>
            <person name="Levasseur A."/>
            <person name="Lindquist E."/>
            <person name="Lipzen A."/>
            <person name="Logrieco A.F."/>
            <person name="MacCabe A."/>
            <person name="Maekelae M.R."/>
            <person name="Malavazi I."/>
            <person name="Melin P."/>
            <person name="Meyer V."/>
            <person name="Mielnichuk N."/>
            <person name="Miskei M."/>
            <person name="Molnar A.P."/>
            <person name="Mule G."/>
            <person name="Ngan C.Y."/>
            <person name="Orejas M."/>
            <person name="Orosz E."/>
            <person name="Ouedraogo J.P."/>
            <person name="Overkamp K.M."/>
            <person name="Park H.-S."/>
            <person name="Perrone G."/>
            <person name="Piumi F."/>
            <person name="Punt P.J."/>
            <person name="Ram A.F."/>
            <person name="Ramon A."/>
            <person name="Rauscher S."/>
            <person name="Record E."/>
            <person name="Riano-Pachon D.M."/>
            <person name="Robert V."/>
            <person name="Roehrig J."/>
            <person name="Ruller R."/>
            <person name="Salamov A."/>
            <person name="Salih N.S."/>
            <person name="Samson R.A."/>
            <person name="Sandor E."/>
            <person name="Sanguinetti M."/>
            <person name="Schuetze T."/>
            <person name="Sepcic K."/>
            <person name="Shelest E."/>
            <person name="Sherlock G."/>
            <person name="Sophianopoulou V."/>
            <person name="Squina F.M."/>
            <person name="Sun H."/>
            <person name="Susca A."/>
            <person name="Todd R.B."/>
            <person name="Tsang A."/>
            <person name="Unkles S.E."/>
            <person name="van de Wiele N."/>
            <person name="van Rossen-Uffink D."/>
            <person name="Oliveira J.V."/>
            <person name="Vesth T.C."/>
            <person name="Visser J."/>
            <person name="Yu J.-H."/>
            <person name="Zhou M."/>
            <person name="Andersen M.R."/>
            <person name="Archer D.B."/>
            <person name="Baker S.E."/>
            <person name="Benoit I."/>
            <person name="Brakhage A.A."/>
            <person name="Braus G.H."/>
            <person name="Fischer R."/>
            <person name="Frisvad J.C."/>
            <person name="Goldman G.H."/>
            <person name="Houbraken J."/>
            <person name="Oakley B."/>
            <person name="Pocsi I."/>
            <person name="Scazzocchio C."/>
            <person name="Seiboth B."/>
            <person name="vanKuyk P.A."/>
            <person name="Wortman J."/>
            <person name="Dyer P.S."/>
            <person name="Grigoriev I.V."/>
        </authorList>
    </citation>
    <scope>NUCLEOTIDE SEQUENCE [LARGE SCALE GENOMIC DNA]</scope>
    <source>
        <strain evidence="8">CBS 101740 / IMI 381727 / IBT 21946</strain>
    </source>
</reference>
<dbReference type="GeneID" id="93581879"/>
<gene>
    <name evidence="7" type="ORF">ASPBRDRAFT_78057</name>
</gene>
<dbReference type="VEuPathDB" id="FungiDB:ASPBRDRAFT_78057"/>
<evidence type="ECO:0000256" key="1">
    <source>
        <dbReference type="ARBA" id="ARBA00004141"/>
    </source>
</evidence>
<accession>A0A1L9U7Z2</accession>
<comment type="subcellular location">
    <subcellularLocation>
        <location evidence="1">Membrane</location>
        <topology evidence="1">Multi-pass membrane protein</topology>
    </subcellularLocation>
</comment>
<dbReference type="OMA" id="GNVGCAK"/>
<dbReference type="AlphaFoldDB" id="A0A1L9U7Z2"/>
<keyword evidence="8" id="KW-1185">Reference proteome</keyword>
<feature type="transmembrane region" description="Helical" evidence="5">
    <location>
        <begin position="93"/>
        <end position="111"/>
    </location>
</feature>
<feature type="transmembrane region" description="Helical" evidence="5">
    <location>
        <begin position="58"/>
        <end position="81"/>
    </location>
</feature>
<dbReference type="GO" id="GO:0005886">
    <property type="term" value="C:plasma membrane"/>
    <property type="evidence" value="ECO:0007669"/>
    <property type="project" value="TreeGrafter"/>
</dbReference>
<evidence type="ECO:0000259" key="6">
    <source>
        <dbReference type="PROSITE" id="PS50850"/>
    </source>
</evidence>
<dbReference type="InterPro" id="IPR020846">
    <property type="entry name" value="MFS_dom"/>
</dbReference>
<dbReference type="InterPro" id="IPR036259">
    <property type="entry name" value="MFS_trans_sf"/>
</dbReference>
<evidence type="ECO:0000256" key="3">
    <source>
        <dbReference type="ARBA" id="ARBA00022989"/>
    </source>
</evidence>
<keyword evidence="3 5" id="KW-1133">Transmembrane helix</keyword>
<evidence type="ECO:0000313" key="8">
    <source>
        <dbReference type="Proteomes" id="UP000184499"/>
    </source>
</evidence>
<dbReference type="Pfam" id="PF07690">
    <property type="entry name" value="MFS_1"/>
    <property type="match status" value="1"/>
</dbReference>
<feature type="transmembrane region" description="Helical" evidence="5">
    <location>
        <begin position="348"/>
        <end position="369"/>
    </location>
</feature>
<dbReference type="PROSITE" id="PS50850">
    <property type="entry name" value="MFS"/>
    <property type="match status" value="1"/>
</dbReference>
<dbReference type="OrthoDB" id="2585655at2759"/>
<sequence length="410" mass="46289">MLSEAKSNLLEEFTEATLSPEHQEYLIKRHGRLDLDPIPAFGDADPYNWPIWEKVTNLILVGFHAMMATFIAAAIIPAYTVMAADLGKPVEDISYLTSLQIAILGGAPLFWRPLSSRWGRRPIFVLSLICTLVCNIGCARSPNYGSMAACRALAAFFISPPLGIDSAAVAETFFGHERARYMGIWTLHITLGARVPGLMMGFVEQPLPYRWIYWILAIMIQINGVQLILFIFLGRETRYIYRNGDYHEPNFKQRCFSFSRIDPTPLRLYDLVHPLSMVKHAYILVPIVIEVPALFAPKFGSDAQQLGLQFIAMLIGTIIGQQLGGPLSDFWMRRRAKKSNQAQFEYRLCLAYPGYLFTIVGVIVLLVRIEEAPQGHWNVTPDVGMATMGSRRRSSHLTITQSHPQHRLLH</sequence>
<evidence type="ECO:0000256" key="4">
    <source>
        <dbReference type="ARBA" id="ARBA00023136"/>
    </source>
</evidence>
<feature type="transmembrane region" description="Helical" evidence="5">
    <location>
        <begin position="211"/>
        <end position="233"/>
    </location>
</feature>
<feature type="domain" description="Major facilitator superfamily (MFS) profile" evidence="6">
    <location>
        <begin position="57"/>
        <end position="410"/>
    </location>
</feature>
<dbReference type="InterPro" id="IPR011701">
    <property type="entry name" value="MFS"/>
</dbReference>
<dbReference type="EMBL" id="KV878692">
    <property type="protein sequence ID" value="OJJ67810.1"/>
    <property type="molecule type" value="Genomic_DNA"/>
</dbReference>
<dbReference type="GO" id="GO:0022857">
    <property type="term" value="F:transmembrane transporter activity"/>
    <property type="evidence" value="ECO:0007669"/>
    <property type="project" value="InterPro"/>
</dbReference>
<dbReference type="Proteomes" id="UP000184499">
    <property type="component" value="Unassembled WGS sequence"/>
</dbReference>
<keyword evidence="4 5" id="KW-0472">Membrane</keyword>
<dbReference type="SUPFAM" id="SSF103473">
    <property type="entry name" value="MFS general substrate transporter"/>
    <property type="match status" value="1"/>
</dbReference>
<keyword evidence="2 5" id="KW-0812">Transmembrane</keyword>
<dbReference type="RefSeq" id="XP_067475059.1">
    <property type="nucleotide sequence ID" value="XM_067629392.1"/>
</dbReference>
<proteinExistence type="predicted"/>
<dbReference type="PANTHER" id="PTHR23502">
    <property type="entry name" value="MAJOR FACILITATOR SUPERFAMILY"/>
    <property type="match status" value="1"/>
</dbReference>